<feature type="transmembrane region" description="Helical" evidence="9">
    <location>
        <begin position="363"/>
        <end position="384"/>
    </location>
</feature>
<feature type="transmembrane region" description="Helical" evidence="9">
    <location>
        <begin position="474"/>
        <end position="498"/>
    </location>
</feature>
<evidence type="ECO:0000313" key="12">
    <source>
        <dbReference type="EMBL" id="JAS19170.1"/>
    </source>
</evidence>
<accession>A0A1B6C953</accession>
<evidence type="ECO:0000256" key="6">
    <source>
        <dbReference type="ARBA" id="ARBA00022840"/>
    </source>
</evidence>
<dbReference type="GO" id="GO:0140359">
    <property type="term" value="F:ABC-type transporter activity"/>
    <property type="evidence" value="ECO:0007669"/>
    <property type="project" value="InterPro"/>
</dbReference>
<dbReference type="PROSITE" id="PS50893">
    <property type="entry name" value="ABC_TRANSPORTER_2"/>
    <property type="match status" value="1"/>
</dbReference>
<dbReference type="GO" id="GO:0043190">
    <property type="term" value="C:ATP-binding cassette (ABC) transporter complex"/>
    <property type="evidence" value="ECO:0007669"/>
    <property type="project" value="TreeGrafter"/>
</dbReference>
<dbReference type="InterPro" id="IPR003439">
    <property type="entry name" value="ABC_transporter-like_ATP-bd"/>
</dbReference>
<evidence type="ECO:0000256" key="4">
    <source>
        <dbReference type="ARBA" id="ARBA00022692"/>
    </source>
</evidence>
<proteinExistence type="inferred from homology"/>
<dbReference type="InterPro" id="IPR003593">
    <property type="entry name" value="AAA+_ATPase"/>
</dbReference>
<dbReference type="InterPro" id="IPR013525">
    <property type="entry name" value="ABC2_TM"/>
</dbReference>
<dbReference type="GO" id="GO:0005524">
    <property type="term" value="F:ATP binding"/>
    <property type="evidence" value="ECO:0007669"/>
    <property type="project" value="UniProtKB-KW"/>
</dbReference>
<dbReference type="PANTHER" id="PTHR48041">
    <property type="entry name" value="ABC TRANSPORTER G FAMILY MEMBER 28"/>
    <property type="match status" value="1"/>
</dbReference>
<dbReference type="FunFam" id="3.40.50.300:FF:001473">
    <property type="entry name" value="ATP-binding cassette transporter"/>
    <property type="match status" value="1"/>
</dbReference>
<dbReference type="AlphaFoldDB" id="A0A1B6C953"/>
<organism evidence="11">
    <name type="scientific">Clastoptera arizonana</name>
    <name type="common">Arizona spittle bug</name>
    <dbReference type="NCBI Taxonomy" id="38151"/>
    <lineage>
        <taxon>Eukaryota</taxon>
        <taxon>Metazoa</taxon>
        <taxon>Ecdysozoa</taxon>
        <taxon>Arthropoda</taxon>
        <taxon>Hexapoda</taxon>
        <taxon>Insecta</taxon>
        <taxon>Pterygota</taxon>
        <taxon>Neoptera</taxon>
        <taxon>Paraneoptera</taxon>
        <taxon>Hemiptera</taxon>
        <taxon>Auchenorrhyncha</taxon>
        <taxon>Cercopoidea</taxon>
        <taxon>Clastopteridae</taxon>
        <taxon>Clastoptera</taxon>
    </lineage>
</organism>
<dbReference type="EMBL" id="GEDC01012799">
    <property type="protein sequence ID" value="JAS24499.1"/>
    <property type="molecule type" value="Transcribed_RNA"/>
</dbReference>
<feature type="transmembrane region" description="Helical" evidence="9">
    <location>
        <begin position="504"/>
        <end position="523"/>
    </location>
</feature>
<dbReference type="EMBL" id="GEDC01018128">
    <property type="protein sequence ID" value="JAS19170.1"/>
    <property type="molecule type" value="Transcribed_RNA"/>
</dbReference>
<sequence length="645" mass="71878">MIANDYSLELNNIFHTGQVEPGSCMQRLFGSVQTGLILKDVSLEVRAGEVLAILGSKGSGKRALLEVIARRSRGPTRGQIILDGSPMTLSLFQNSCGYVNHRTDLLPSLNVEQTLHYAANLTIGSQVSHYVRSSRVRQVLADLALSQVARRSVANLTVSEHRRLVIGIQLVKDPVLLLLDEPTVDLDPLSTYLIVSMLSSHARRRGRAVILTMEKPRSDVFPFLDRAAYLCLGDLVYAGPTRLMLEYFRTIGFPCPQLENPLMYYLCLSTVDRRSRERFIESNTQIVALVEKFKMEGTPYRKSSAGGGSHMVLGPTETLGSNVNHKLPHTTFSKPGTFQVGFTLYQRFLASTFNLTSTALCHLTLRLFALPLFYLLLTIFYRNLHNNHWTFVSRNGLLFNSLAGSYIMSIITTACTFPMHRTRYYQEAQEGLYSGPLFLLSHTLFSLPFSIITVAAGSRILFEVTGLSSPMEWFMFGVILWACYLLAEQQTIAILMIVNSSFKAAVASIYIAVICLILGSGALRSYRGLSEWLVYITYATQTRYAGAFLARQLFGAIAAVPLENCASTGESSSYDGDVFTCRYPDSAAYITERYSRDTGEFNLSEILNEDFNLSIAFAFPISLAIVNCLLYLIPLPAFIKAKFRD</sequence>
<keyword evidence="3" id="KW-0813">Transport</keyword>
<evidence type="ECO:0000313" key="11">
    <source>
        <dbReference type="EMBL" id="JAS09859.1"/>
    </source>
</evidence>
<keyword evidence="8 9" id="KW-0472">Membrane</keyword>
<gene>
    <name evidence="13" type="ORF">g.27707</name>
    <name evidence="12" type="ORF">g.27708</name>
    <name evidence="11" type="ORF">g.27709</name>
</gene>
<feature type="transmembrane region" description="Helical" evidence="9">
    <location>
        <begin position="611"/>
        <end position="633"/>
    </location>
</feature>
<keyword evidence="6" id="KW-0067">ATP-binding</keyword>
<dbReference type="SMART" id="SM00382">
    <property type="entry name" value="AAA"/>
    <property type="match status" value="1"/>
</dbReference>
<keyword evidence="4 9" id="KW-0812">Transmembrane</keyword>
<dbReference type="SUPFAM" id="SSF52540">
    <property type="entry name" value="P-loop containing nucleoside triphosphate hydrolases"/>
    <property type="match status" value="1"/>
</dbReference>
<dbReference type="InterPro" id="IPR027417">
    <property type="entry name" value="P-loop_NTPase"/>
</dbReference>
<evidence type="ECO:0000256" key="8">
    <source>
        <dbReference type="ARBA" id="ARBA00023136"/>
    </source>
</evidence>
<evidence type="ECO:0000256" key="3">
    <source>
        <dbReference type="ARBA" id="ARBA00022448"/>
    </source>
</evidence>
<dbReference type="Pfam" id="PF01061">
    <property type="entry name" value="ABC2_membrane"/>
    <property type="match status" value="1"/>
</dbReference>
<evidence type="ECO:0000256" key="2">
    <source>
        <dbReference type="ARBA" id="ARBA00005814"/>
    </source>
</evidence>
<dbReference type="Pfam" id="PF00005">
    <property type="entry name" value="ABC_tran"/>
    <property type="match status" value="1"/>
</dbReference>
<feature type="transmembrane region" description="Helical" evidence="9">
    <location>
        <begin position="439"/>
        <end position="462"/>
    </location>
</feature>
<protein>
    <recommendedName>
        <fullName evidence="10">ABC transporter domain-containing protein</fullName>
    </recommendedName>
</protein>
<comment type="similarity">
    <text evidence="2">Belongs to the ABC transporter superfamily. ABCG family. Eye pigment precursor importer (TC 3.A.1.204) subfamily.</text>
</comment>
<reference evidence="11" key="1">
    <citation type="submission" date="2015-12" db="EMBL/GenBank/DDBJ databases">
        <title>De novo transcriptome assembly of four potential Pierce s Disease insect vectors from Arizona vineyards.</title>
        <authorList>
            <person name="Tassone E.E."/>
        </authorList>
    </citation>
    <scope>NUCLEOTIDE SEQUENCE</scope>
</reference>
<feature type="transmembrane region" description="Helical" evidence="9">
    <location>
        <begin position="396"/>
        <end position="419"/>
    </location>
</feature>
<dbReference type="PANTHER" id="PTHR48041:SF113">
    <property type="entry name" value="ATP-BINDING CASSETTE SUB-FAMILY G MEMBER 5"/>
    <property type="match status" value="1"/>
</dbReference>
<dbReference type="Gene3D" id="3.40.50.300">
    <property type="entry name" value="P-loop containing nucleotide triphosphate hydrolases"/>
    <property type="match status" value="1"/>
</dbReference>
<name>A0A1B6C953_9HEMI</name>
<evidence type="ECO:0000256" key="7">
    <source>
        <dbReference type="ARBA" id="ARBA00022989"/>
    </source>
</evidence>
<dbReference type="GO" id="GO:0016887">
    <property type="term" value="F:ATP hydrolysis activity"/>
    <property type="evidence" value="ECO:0007669"/>
    <property type="project" value="InterPro"/>
</dbReference>
<evidence type="ECO:0000259" key="10">
    <source>
        <dbReference type="PROSITE" id="PS50893"/>
    </source>
</evidence>
<feature type="domain" description="ABC transporter" evidence="10">
    <location>
        <begin position="8"/>
        <end position="257"/>
    </location>
</feature>
<evidence type="ECO:0000313" key="13">
    <source>
        <dbReference type="EMBL" id="JAS24499.1"/>
    </source>
</evidence>
<dbReference type="EMBL" id="GEDC01027439">
    <property type="protein sequence ID" value="JAS09859.1"/>
    <property type="molecule type" value="Transcribed_RNA"/>
</dbReference>
<keyword evidence="7 9" id="KW-1133">Transmembrane helix</keyword>
<keyword evidence="5" id="KW-0547">Nucleotide-binding</keyword>
<evidence type="ECO:0000256" key="9">
    <source>
        <dbReference type="SAM" id="Phobius"/>
    </source>
</evidence>
<comment type="subcellular location">
    <subcellularLocation>
        <location evidence="1">Membrane</location>
        <topology evidence="1">Multi-pass membrane protein</topology>
    </subcellularLocation>
</comment>
<dbReference type="InterPro" id="IPR050352">
    <property type="entry name" value="ABCG_transporters"/>
</dbReference>
<evidence type="ECO:0000256" key="1">
    <source>
        <dbReference type="ARBA" id="ARBA00004141"/>
    </source>
</evidence>
<evidence type="ECO:0000256" key="5">
    <source>
        <dbReference type="ARBA" id="ARBA00022741"/>
    </source>
</evidence>